<accession>A0ACC5R099</accession>
<gene>
    <name evidence="1" type="ORF">JHL16_06985</name>
</gene>
<name>A0ACC5R099_9HYPH</name>
<evidence type="ECO:0000313" key="1">
    <source>
        <dbReference type="EMBL" id="MBK1866094.1"/>
    </source>
</evidence>
<dbReference type="Proteomes" id="UP000616151">
    <property type="component" value="Unassembled WGS sequence"/>
</dbReference>
<evidence type="ECO:0000313" key="2">
    <source>
        <dbReference type="Proteomes" id="UP000616151"/>
    </source>
</evidence>
<sequence length="143" mass="15380">MKLKPLDHVSFAVSDIDQSIAFYAAAFGYAVVFIERDMAKEIRSMTGVETLSCHLAQLARSDGGPRLELIEFSGHALPAQSLPLATGCGHVGFVVDELDDALREVVAAKAEPIGSVTVFPEGRSTYCRAPGGSFFELLEMKES</sequence>
<proteinExistence type="predicted"/>
<dbReference type="EMBL" id="JAENHL010000006">
    <property type="protein sequence ID" value="MBK1866094.1"/>
    <property type="molecule type" value="Genomic_DNA"/>
</dbReference>
<protein>
    <submittedName>
        <fullName evidence="1">VOC family protein</fullName>
    </submittedName>
</protein>
<organism evidence="1 2">
    <name type="scientific">Taklimakanibacter albus</name>
    <dbReference type="NCBI Taxonomy" id="2800327"/>
    <lineage>
        <taxon>Bacteria</taxon>
        <taxon>Pseudomonadati</taxon>
        <taxon>Pseudomonadota</taxon>
        <taxon>Alphaproteobacteria</taxon>
        <taxon>Hyphomicrobiales</taxon>
        <taxon>Aestuariivirgaceae</taxon>
        <taxon>Taklimakanibacter</taxon>
    </lineage>
</organism>
<comment type="caution">
    <text evidence="1">The sequence shown here is derived from an EMBL/GenBank/DDBJ whole genome shotgun (WGS) entry which is preliminary data.</text>
</comment>
<keyword evidence="2" id="KW-1185">Reference proteome</keyword>
<reference evidence="1" key="1">
    <citation type="submission" date="2021-01" db="EMBL/GenBank/DDBJ databases">
        <authorList>
            <person name="Sun Q."/>
        </authorList>
    </citation>
    <scope>NUCLEOTIDE SEQUENCE</scope>
    <source>
        <strain evidence="1">YIM B02566</strain>
    </source>
</reference>